<accession>A0AA38W234</accession>
<evidence type="ECO:0000256" key="1">
    <source>
        <dbReference type="SAM" id="MobiDB-lite"/>
    </source>
</evidence>
<sequence length="484" mass="52870">MAISMDASMADSKLEGDGDLRSESSKVFLSSGVDLLENVEAKDDCTSDIGEDNGDVAGLEHLKENAIRNKGSVSRISNLQRILRNALGVNMESSITSAIAKDGHQEISLPTKPRRIGKQVHGISNSISDLSCGKAVQLADDLVSIPAISVINKLSSINVGKIIRQVKDPNDSRLVTKDDEMQDGVEAQSEDYQLGKGKDGNQNLNSGSLDMENNVSVLNQDKSPIPIHEMQKGVNIAGDKGLGEYIKDSEQYLKNVIDMFNQPNKGNSNSGVASTASLKGRNIGVENKLDGGSAELDQKPKVLFSFGNSVVGKEDAKGEQERVASEMDLEKKGKNESAQVAKKFNPWGFNGVTLADKIKGNTESKITLSYKAPIVLEDGRQVIRFSKEVVMDGAKSNAMLIVAHFVGASMPFFVLNNNLNRLWKRCGLVNVASNYQGYYLLKFNNEEGMNYVLEKWAMDDQWSTFFCEKMGSRCHTPLKRKHGV</sequence>
<proteinExistence type="predicted"/>
<dbReference type="InterPro" id="IPR025558">
    <property type="entry name" value="DUF4283"/>
</dbReference>
<organism evidence="3 4">
    <name type="scientific">Centaurea solstitialis</name>
    <name type="common">yellow star-thistle</name>
    <dbReference type="NCBI Taxonomy" id="347529"/>
    <lineage>
        <taxon>Eukaryota</taxon>
        <taxon>Viridiplantae</taxon>
        <taxon>Streptophyta</taxon>
        <taxon>Embryophyta</taxon>
        <taxon>Tracheophyta</taxon>
        <taxon>Spermatophyta</taxon>
        <taxon>Magnoliopsida</taxon>
        <taxon>eudicotyledons</taxon>
        <taxon>Gunneridae</taxon>
        <taxon>Pentapetalae</taxon>
        <taxon>asterids</taxon>
        <taxon>campanulids</taxon>
        <taxon>Asterales</taxon>
        <taxon>Asteraceae</taxon>
        <taxon>Carduoideae</taxon>
        <taxon>Cardueae</taxon>
        <taxon>Centaureinae</taxon>
        <taxon>Centaurea</taxon>
    </lineage>
</organism>
<protein>
    <recommendedName>
        <fullName evidence="2">DUF4283 domain-containing protein</fullName>
    </recommendedName>
</protein>
<comment type="caution">
    <text evidence="3">The sequence shown here is derived from an EMBL/GenBank/DDBJ whole genome shotgun (WGS) entry which is preliminary data.</text>
</comment>
<reference evidence="3" key="1">
    <citation type="submission" date="2023-03" db="EMBL/GenBank/DDBJ databases">
        <title>Chromosome-scale reference genome and RAD-based genetic map of yellow starthistle (Centaurea solstitialis) reveal putative structural variation and QTLs associated with invader traits.</title>
        <authorList>
            <person name="Reatini B."/>
            <person name="Cang F.A."/>
            <person name="Jiang Q."/>
            <person name="Mckibben M.T.W."/>
            <person name="Barker M.S."/>
            <person name="Rieseberg L.H."/>
            <person name="Dlugosch K.M."/>
        </authorList>
    </citation>
    <scope>NUCLEOTIDE SEQUENCE</scope>
    <source>
        <strain evidence="3">CAN-66</strain>
        <tissue evidence="3">Leaf</tissue>
    </source>
</reference>
<dbReference type="AlphaFoldDB" id="A0AA38W234"/>
<dbReference type="Proteomes" id="UP001172457">
    <property type="component" value="Unassembled WGS sequence"/>
</dbReference>
<gene>
    <name evidence="3" type="ORF">OSB04_un001016</name>
</gene>
<feature type="region of interest" description="Disordered" evidence="1">
    <location>
        <begin position="174"/>
        <end position="202"/>
    </location>
</feature>
<feature type="region of interest" description="Disordered" evidence="1">
    <location>
        <begin position="1"/>
        <end position="21"/>
    </location>
</feature>
<evidence type="ECO:0000313" key="4">
    <source>
        <dbReference type="Proteomes" id="UP001172457"/>
    </source>
</evidence>
<evidence type="ECO:0000313" key="3">
    <source>
        <dbReference type="EMBL" id="KAJ9535835.1"/>
    </source>
</evidence>
<feature type="domain" description="DUF4283" evidence="2">
    <location>
        <begin position="397"/>
        <end position="459"/>
    </location>
</feature>
<feature type="compositionally biased region" description="Basic and acidic residues" evidence="1">
    <location>
        <begin position="12"/>
        <end position="21"/>
    </location>
</feature>
<name>A0AA38W234_9ASTR</name>
<dbReference type="EMBL" id="JARYMX010000113">
    <property type="protein sequence ID" value="KAJ9535835.1"/>
    <property type="molecule type" value="Genomic_DNA"/>
</dbReference>
<evidence type="ECO:0000259" key="2">
    <source>
        <dbReference type="Pfam" id="PF14111"/>
    </source>
</evidence>
<keyword evidence="4" id="KW-1185">Reference proteome</keyword>
<dbReference type="Pfam" id="PF14111">
    <property type="entry name" value="DUF4283"/>
    <property type="match status" value="1"/>
</dbReference>